<organism evidence="16 17">
    <name type="scientific">Micavibrio aeruginosavorus</name>
    <dbReference type="NCBI Taxonomy" id="349221"/>
    <lineage>
        <taxon>Bacteria</taxon>
        <taxon>Pseudomonadati</taxon>
        <taxon>Bdellovibrionota</taxon>
        <taxon>Bdellovibrionia</taxon>
        <taxon>Bdellovibrionales</taxon>
        <taxon>Pseudobdellovibrionaceae</taxon>
        <taxon>Micavibrio</taxon>
    </lineage>
</organism>
<evidence type="ECO:0000256" key="2">
    <source>
        <dbReference type="ARBA" id="ARBA00011245"/>
    </source>
</evidence>
<dbReference type="Gene3D" id="1.10.730.10">
    <property type="entry name" value="Isoleucyl-tRNA Synthetase, Domain 1"/>
    <property type="match status" value="1"/>
</dbReference>
<evidence type="ECO:0000256" key="12">
    <source>
        <dbReference type="NCBIfam" id="TIGR00422"/>
    </source>
</evidence>
<dbReference type="InterPro" id="IPR013155">
    <property type="entry name" value="M/V/L/I-tRNA-synth_anticd-bd"/>
</dbReference>
<evidence type="ECO:0000256" key="5">
    <source>
        <dbReference type="ARBA" id="ARBA00022598"/>
    </source>
</evidence>
<dbReference type="InterPro" id="IPR014729">
    <property type="entry name" value="Rossmann-like_a/b/a_fold"/>
</dbReference>
<keyword evidence="6 13" id="KW-0547">Nucleotide-binding</keyword>
<dbReference type="HAMAP" id="MF_02004">
    <property type="entry name" value="Val_tRNA_synth_type1"/>
    <property type="match status" value="1"/>
</dbReference>
<proteinExistence type="inferred from homology"/>
<dbReference type="EMBL" id="QFNK01000168">
    <property type="protein sequence ID" value="PZO84685.1"/>
    <property type="molecule type" value="Genomic_DNA"/>
</dbReference>
<evidence type="ECO:0000256" key="10">
    <source>
        <dbReference type="ARBA" id="ARBA00023146"/>
    </source>
</evidence>
<dbReference type="SUPFAM" id="SSF47323">
    <property type="entry name" value="Anticodon-binding domain of a subclass of class I aminoacyl-tRNA synthetases"/>
    <property type="match status" value="1"/>
</dbReference>
<dbReference type="PANTHER" id="PTHR11946:SF93">
    <property type="entry name" value="VALINE--TRNA LIGASE, CHLOROPLASTIC_MITOCHONDRIAL 2"/>
    <property type="match status" value="1"/>
</dbReference>
<dbReference type="AlphaFoldDB" id="A0A2W5BN62"/>
<dbReference type="EC" id="6.1.1.9" evidence="3 12"/>
<accession>A0A2W5BN62</accession>
<dbReference type="GO" id="GO:0006438">
    <property type="term" value="P:valyl-tRNA aminoacylation"/>
    <property type="evidence" value="ECO:0007669"/>
    <property type="project" value="UniProtKB-UniRule"/>
</dbReference>
<dbReference type="SUPFAM" id="SSF52374">
    <property type="entry name" value="Nucleotidylyl transferase"/>
    <property type="match status" value="1"/>
</dbReference>
<dbReference type="PRINTS" id="PR00986">
    <property type="entry name" value="TRNASYNTHVAL"/>
</dbReference>
<dbReference type="NCBIfam" id="NF004349">
    <property type="entry name" value="PRK05729.1"/>
    <property type="match status" value="1"/>
</dbReference>
<dbReference type="SUPFAM" id="SSF50677">
    <property type="entry name" value="ValRS/IleRS/LeuRS editing domain"/>
    <property type="match status" value="1"/>
</dbReference>
<evidence type="ECO:0000256" key="1">
    <source>
        <dbReference type="ARBA" id="ARBA00004496"/>
    </source>
</evidence>
<evidence type="ECO:0000256" key="6">
    <source>
        <dbReference type="ARBA" id="ARBA00022741"/>
    </source>
</evidence>
<dbReference type="Gene3D" id="3.40.50.620">
    <property type="entry name" value="HUPs"/>
    <property type="match status" value="2"/>
</dbReference>
<keyword evidence="9" id="KW-0175">Coiled coil</keyword>
<protein>
    <recommendedName>
        <fullName evidence="3 12">Valine--tRNA ligase</fullName>
        <ecNumber evidence="3 12">6.1.1.9</ecNumber>
    </recommendedName>
</protein>
<evidence type="ECO:0000256" key="9">
    <source>
        <dbReference type="ARBA" id="ARBA00023054"/>
    </source>
</evidence>
<feature type="domain" description="Aminoacyl-tRNA synthetase class Ia" evidence="14">
    <location>
        <begin position="16"/>
        <end position="563"/>
    </location>
</feature>
<dbReference type="InterPro" id="IPR009008">
    <property type="entry name" value="Val/Leu/Ile-tRNA-synth_edit"/>
</dbReference>
<dbReference type="FunFam" id="3.40.50.620:FF:000032">
    <property type="entry name" value="Valine--tRNA ligase"/>
    <property type="match status" value="1"/>
</dbReference>
<comment type="caution">
    <text evidence="16">The sequence shown here is derived from an EMBL/GenBank/DDBJ whole genome shotgun (WGS) entry which is preliminary data.</text>
</comment>
<reference evidence="16 17" key="1">
    <citation type="submission" date="2017-08" db="EMBL/GenBank/DDBJ databases">
        <title>Infants hospitalized years apart are colonized by the same room-sourced microbial strains.</title>
        <authorList>
            <person name="Brooks B."/>
            <person name="Olm M.R."/>
            <person name="Firek B.A."/>
            <person name="Baker R."/>
            <person name="Thomas B.C."/>
            <person name="Morowitz M.J."/>
            <person name="Banfield J.F."/>
        </authorList>
    </citation>
    <scope>NUCLEOTIDE SEQUENCE [LARGE SCALE GENOMIC DNA]</scope>
    <source>
        <strain evidence="16">S2_018_000_R2_104</strain>
    </source>
</reference>
<comment type="subcellular location">
    <subcellularLocation>
        <location evidence="1">Cytoplasm</location>
    </subcellularLocation>
</comment>
<dbReference type="GO" id="GO:0005524">
    <property type="term" value="F:ATP binding"/>
    <property type="evidence" value="ECO:0007669"/>
    <property type="project" value="UniProtKB-KW"/>
</dbReference>
<feature type="non-terminal residue" evidence="16">
    <location>
        <position position="804"/>
    </location>
</feature>
<dbReference type="FunFam" id="3.90.740.10:FF:000005">
    <property type="entry name" value="Valine--tRNA ligase, mitochondrial"/>
    <property type="match status" value="1"/>
</dbReference>
<keyword evidence="10 13" id="KW-0030">Aminoacyl-tRNA synthetase</keyword>
<dbReference type="InterPro" id="IPR009080">
    <property type="entry name" value="tRNAsynth_Ia_anticodon-bd"/>
</dbReference>
<evidence type="ECO:0000259" key="15">
    <source>
        <dbReference type="Pfam" id="PF08264"/>
    </source>
</evidence>
<dbReference type="CDD" id="cd07962">
    <property type="entry name" value="Anticodon_Ia_Val"/>
    <property type="match status" value="1"/>
</dbReference>
<evidence type="ECO:0000256" key="8">
    <source>
        <dbReference type="ARBA" id="ARBA00022917"/>
    </source>
</evidence>
<keyword evidence="8 13" id="KW-0648">Protein biosynthesis</keyword>
<dbReference type="PROSITE" id="PS00178">
    <property type="entry name" value="AA_TRNA_LIGASE_I"/>
    <property type="match status" value="1"/>
</dbReference>
<dbReference type="InterPro" id="IPR002303">
    <property type="entry name" value="Valyl-tRNA_ligase"/>
</dbReference>
<dbReference type="Pfam" id="PF00133">
    <property type="entry name" value="tRNA-synt_1"/>
    <property type="match status" value="1"/>
</dbReference>
<dbReference type="Gene3D" id="3.90.740.10">
    <property type="entry name" value="Valyl/Leucyl/Isoleucyl-tRNA synthetase, editing domain"/>
    <property type="match status" value="1"/>
</dbReference>
<dbReference type="GO" id="GO:0004832">
    <property type="term" value="F:valine-tRNA ligase activity"/>
    <property type="evidence" value="ECO:0007669"/>
    <property type="project" value="UniProtKB-UniRule"/>
</dbReference>
<evidence type="ECO:0000256" key="11">
    <source>
        <dbReference type="ARBA" id="ARBA00047552"/>
    </source>
</evidence>
<evidence type="ECO:0000256" key="3">
    <source>
        <dbReference type="ARBA" id="ARBA00013169"/>
    </source>
</evidence>
<dbReference type="Pfam" id="PF08264">
    <property type="entry name" value="Anticodon_1"/>
    <property type="match status" value="1"/>
</dbReference>
<dbReference type="InterPro" id="IPR033705">
    <property type="entry name" value="Anticodon_Ia_Val"/>
</dbReference>
<dbReference type="CDD" id="cd00817">
    <property type="entry name" value="ValRS_core"/>
    <property type="match status" value="1"/>
</dbReference>
<dbReference type="GO" id="GO:0002161">
    <property type="term" value="F:aminoacyl-tRNA deacylase activity"/>
    <property type="evidence" value="ECO:0007669"/>
    <property type="project" value="InterPro"/>
</dbReference>
<evidence type="ECO:0000256" key="4">
    <source>
        <dbReference type="ARBA" id="ARBA00022490"/>
    </source>
</evidence>
<gene>
    <name evidence="16" type="ORF">DI626_08045</name>
</gene>
<comment type="similarity">
    <text evidence="13">Belongs to the class-I aminoacyl-tRNA synthetase family.</text>
</comment>
<dbReference type="GO" id="GO:0005829">
    <property type="term" value="C:cytosol"/>
    <property type="evidence" value="ECO:0007669"/>
    <property type="project" value="TreeGrafter"/>
</dbReference>
<dbReference type="InterPro" id="IPR001412">
    <property type="entry name" value="aa-tRNA-synth_I_CS"/>
</dbReference>
<keyword evidence="7 13" id="KW-0067">ATP-binding</keyword>
<keyword evidence="4" id="KW-0963">Cytoplasm</keyword>
<dbReference type="Proteomes" id="UP000249557">
    <property type="component" value="Unassembled WGS sequence"/>
</dbReference>
<evidence type="ECO:0000256" key="7">
    <source>
        <dbReference type="ARBA" id="ARBA00022840"/>
    </source>
</evidence>
<dbReference type="InterPro" id="IPR002300">
    <property type="entry name" value="aa-tRNA-synth_Ia"/>
</dbReference>
<sequence>MLEKTFQSAEIEQRHYPEWEESGVFAAHPESGKERFAVMMPPPNVTGSLHMGHALNMTLQDILTRYNRMKGKDALWMPGTDHAGIATQMVVERQLDGEGLNRRDMGRQKFLERVWQWKAYSGGTITTQLRRLGATPDWSRERFTMDEGLSKAVTKVFVQLYNEGIIYRDKRLVNWDPKFHTAISDIEVEAREVKGNLWHIQYEIEGEEARTITVATTRPETMLGDTAIAVNPEDERYKDLIGKMAIVPVAERLIPIVADEYADPEHGSGAVKITPAHDFNDFEVGKRHNLPMINIFDDNAHLNDNVPEEYQGLERFAARKKILKELEEMEALVKVEQITHTVPHGDRSGVVIEPYLTDQWYVDAKRMCIPVAEAINTGEVEMVPKNWEKISLDWIENIQPWCISRQLWWGHQIPAWYDEDGKCYVADNEEEAAKLARGKKITRDEDVLDTWFSSALWPFSTLGWPDKTPELDKYYPGSVLITGFDIIFFWVLRMMMMGIHFMGKAPFKTVYLHALVLDAKGQKMSKSKGNVIDPLTLIDKYSADALRFTMSASAAQGRDIRMSEERVEGYRNFATKLWNAARYCEMNDCLPKEGFDPSGVQANVNRWIIGEVVATTKEIEDALESYKFNEASSAVYQFVWGTFCDWYLEFTKPFLAAGDEALKAEIRGTTGWVLDQILRLLNPFMPYVTEELFANIAKRKDGERLLSSTWPDYSGLTFDAATKDEIEWLQRYVSEIRSVRSDMNVPAGARIALHVQDASAESKERLRKYDAVLKQMARLESVTLADGAQPSRAIKTIVGEATLI</sequence>
<dbReference type="PANTHER" id="PTHR11946">
    <property type="entry name" value="VALYL-TRNA SYNTHETASES"/>
    <property type="match status" value="1"/>
</dbReference>
<evidence type="ECO:0000256" key="13">
    <source>
        <dbReference type="RuleBase" id="RU363035"/>
    </source>
</evidence>
<feature type="domain" description="Methionyl/Valyl/Leucyl/Isoleucyl-tRNA synthetase anticodon-binding" evidence="15">
    <location>
        <begin position="605"/>
        <end position="750"/>
    </location>
</feature>
<comment type="subunit">
    <text evidence="2">Monomer.</text>
</comment>
<evidence type="ECO:0000313" key="17">
    <source>
        <dbReference type="Proteomes" id="UP000249557"/>
    </source>
</evidence>
<comment type="catalytic activity">
    <reaction evidence="11">
        <text>tRNA(Val) + L-valine + ATP = L-valyl-tRNA(Val) + AMP + diphosphate</text>
        <dbReference type="Rhea" id="RHEA:10704"/>
        <dbReference type="Rhea" id="RHEA-COMP:9672"/>
        <dbReference type="Rhea" id="RHEA-COMP:9708"/>
        <dbReference type="ChEBI" id="CHEBI:30616"/>
        <dbReference type="ChEBI" id="CHEBI:33019"/>
        <dbReference type="ChEBI" id="CHEBI:57762"/>
        <dbReference type="ChEBI" id="CHEBI:78442"/>
        <dbReference type="ChEBI" id="CHEBI:78537"/>
        <dbReference type="ChEBI" id="CHEBI:456215"/>
        <dbReference type="EC" id="6.1.1.9"/>
    </reaction>
</comment>
<keyword evidence="5 13" id="KW-0436">Ligase</keyword>
<dbReference type="NCBIfam" id="TIGR00422">
    <property type="entry name" value="valS"/>
    <property type="match status" value="1"/>
</dbReference>
<evidence type="ECO:0000259" key="14">
    <source>
        <dbReference type="Pfam" id="PF00133"/>
    </source>
</evidence>
<name>A0A2W5BN62_9BACT</name>
<evidence type="ECO:0000313" key="16">
    <source>
        <dbReference type="EMBL" id="PZO84685.1"/>
    </source>
</evidence>